<dbReference type="Proteomes" id="UP000319783">
    <property type="component" value="Unassembled WGS sequence"/>
</dbReference>
<proteinExistence type="predicted"/>
<name>A0A533QDR7_9BACT</name>
<sequence length="45" mass="4847">MPGVGAATIDLKVNPLATLDNRNRGTVIPALKPIAWIISKIHDVR</sequence>
<accession>A0A533QDR7</accession>
<gene>
    <name evidence="1" type="ORF">JETT_0793</name>
</gene>
<reference evidence="1 2" key="1">
    <citation type="submission" date="2019-04" db="EMBL/GenBank/DDBJ databases">
        <title>Genome of a novel bacterium Candidatus Jettenia ecosi reconstructed from metagenome of an anammox bioreactor.</title>
        <authorList>
            <person name="Mardanov A.V."/>
            <person name="Beletsky A.V."/>
            <person name="Ravin N.V."/>
            <person name="Botchkova E.A."/>
            <person name="Litti Y.V."/>
            <person name="Nozhevnikova A.N."/>
        </authorList>
    </citation>
    <scope>NUCLEOTIDE SEQUENCE [LARGE SCALE GENOMIC DNA]</scope>
    <source>
        <strain evidence="1">J2</strain>
    </source>
</reference>
<dbReference type="EMBL" id="SULG01000011">
    <property type="protein sequence ID" value="TLD42893.1"/>
    <property type="molecule type" value="Genomic_DNA"/>
</dbReference>
<evidence type="ECO:0000313" key="2">
    <source>
        <dbReference type="Proteomes" id="UP000319783"/>
    </source>
</evidence>
<comment type="caution">
    <text evidence="1">The sequence shown here is derived from an EMBL/GenBank/DDBJ whole genome shotgun (WGS) entry which is preliminary data.</text>
</comment>
<evidence type="ECO:0000313" key="1">
    <source>
        <dbReference type="EMBL" id="TLD42893.1"/>
    </source>
</evidence>
<dbReference type="AlphaFoldDB" id="A0A533QDR7"/>
<protein>
    <submittedName>
        <fullName evidence="1">Uncharacterized protein</fullName>
    </submittedName>
</protein>
<organism evidence="1 2">
    <name type="scientific">Candidatus Jettenia ecosi</name>
    <dbReference type="NCBI Taxonomy" id="2494326"/>
    <lineage>
        <taxon>Bacteria</taxon>
        <taxon>Pseudomonadati</taxon>
        <taxon>Planctomycetota</taxon>
        <taxon>Candidatus Brocadiia</taxon>
        <taxon>Candidatus Brocadiales</taxon>
        <taxon>Candidatus Brocadiaceae</taxon>
        <taxon>Candidatus Jettenia</taxon>
    </lineage>
</organism>